<protein>
    <submittedName>
        <fullName evidence="2">Nif11-like leader peptide family natural product</fullName>
    </submittedName>
</protein>
<evidence type="ECO:0000313" key="3">
    <source>
        <dbReference type="Proteomes" id="UP000283975"/>
    </source>
</evidence>
<dbReference type="AlphaFoldDB" id="A0A414AWN9"/>
<dbReference type="InterPro" id="IPR012903">
    <property type="entry name" value="Nif11"/>
</dbReference>
<gene>
    <name evidence="2" type="ORF">DW839_10330</name>
</gene>
<dbReference type="Pfam" id="PF07862">
    <property type="entry name" value="Nif11"/>
    <property type="match status" value="1"/>
</dbReference>
<evidence type="ECO:0000259" key="1">
    <source>
        <dbReference type="Pfam" id="PF07862"/>
    </source>
</evidence>
<dbReference type="Proteomes" id="UP000283975">
    <property type="component" value="Unassembled WGS sequence"/>
</dbReference>
<comment type="caution">
    <text evidence="2">The sequence shown here is derived from an EMBL/GenBank/DDBJ whole genome shotgun (WGS) entry which is preliminary data.</text>
</comment>
<dbReference type="RefSeq" id="WP_117625517.1">
    <property type="nucleotide sequence ID" value="NZ_CAUFHZ010000006.1"/>
</dbReference>
<feature type="domain" description="Nif11" evidence="1">
    <location>
        <begin position="1"/>
        <end position="21"/>
    </location>
</feature>
<name>A0A414AWN9_9FIRM</name>
<sequence length="82" mass="9387">MSKENLKRFLEKVSTDQTLAETVITLAKENGFELTADDFHFEEQAMSNDRVTRAAGRNFPITVSYHKSSDDKVVCIYKPRES</sequence>
<accession>A0A414AWN9</accession>
<dbReference type="NCBIfam" id="TIGR03798">
    <property type="entry name" value="leader_Nif11"/>
    <property type="match status" value="1"/>
</dbReference>
<proteinExistence type="predicted"/>
<reference evidence="2 3" key="1">
    <citation type="submission" date="2018-08" db="EMBL/GenBank/DDBJ databases">
        <title>A genome reference for cultivated species of the human gut microbiota.</title>
        <authorList>
            <person name="Zou Y."/>
            <person name="Xue W."/>
            <person name="Luo G."/>
        </authorList>
    </citation>
    <scope>NUCLEOTIDE SEQUENCE [LARGE SCALE GENOMIC DNA]</scope>
    <source>
        <strain evidence="2 3">AM35-14</strain>
    </source>
</reference>
<dbReference type="InterPro" id="IPR022516">
    <property type="entry name" value="CHP03798_Ocin"/>
</dbReference>
<organism evidence="2 3">
    <name type="scientific">Enterocloster bolteae</name>
    <dbReference type="NCBI Taxonomy" id="208479"/>
    <lineage>
        <taxon>Bacteria</taxon>
        <taxon>Bacillati</taxon>
        <taxon>Bacillota</taxon>
        <taxon>Clostridia</taxon>
        <taxon>Lachnospirales</taxon>
        <taxon>Lachnospiraceae</taxon>
        <taxon>Enterocloster</taxon>
    </lineage>
</organism>
<evidence type="ECO:0000313" key="2">
    <source>
        <dbReference type="EMBL" id="RHC56336.1"/>
    </source>
</evidence>
<dbReference type="EMBL" id="QSHZ01000009">
    <property type="protein sequence ID" value="RHC56336.1"/>
    <property type="molecule type" value="Genomic_DNA"/>
</dbReference>